<dbReference type="GO" id="GO:0046872">
    <property type="term" value="F:metal ion binding"/>
    <property type="evidence" value="ECO:0007669"/>
    <property type="project" value="UniProtKB-UniRule"/>
</dbReference>
<evidence type="ECO:0000256" key="3">
    <source>
        <dbReference type="ARBA" id="ARBA00022670"/>
    </source>
</evidence>
<evidence type="ECO:0000313" key="9">
    <source>
        <dbReference type="EMBL" id="RUL85418.1"/>
    </source>
</evidence>
<dbReference type="PANTHER" id="PTHR43330">
    <property type="entry name" value="METHIONINE AMINOPEPTIDASE"/>
    <property type="match status" value="1"/>
</dbReference>
<evidence type="ECO:0000256" key="4">
    <source>
        <dbReference type="ARBA" id="ARBA00022723"/>
    </source>
</evidence>
<reference evidence="9 10" key="2">
    <citation type="submission" date="2019-01" db="EMBL/GenBank/DDBJ databases">
        <title>Tautonia sociabilis, a novel thermotolerant planctomycete of Isosphaeraceae family, isolated from a 4000 m deep subterranean habitat.</title>
        <authorList>
            <person name="Kovaleva O.L."/>
            <person name="Elcheninov A.G."/>
            <person name="Van Heerden E."/>
            <person name="Toshchakov S.V."/>
            <person name="Novikov A."/>
            <person name="Bonch-Osmolovskaya E.A."/>
            <person name="Kublanov I.V."/>
        </authorList>
    </citation>
    <scope>NUCLEOTIDE SEQUENCE [LARGE SCALE GENOMIC DNA]</scope>
    <source>
        <strain evidence="9 10">GM2012</strain>
    </source>
</reference>
<dbReference type="GO" id="GO:0070006">
    <property type="term" value="F:metalloaminopeptidase activity"/>
    <property type="evidence" value="ECO:0007669"/>
    <property type="project" value="UniProtKB-UniRule"/>
</dbReference>
<dbReference type="EC" id="3.4.11.18" evidence="6 7"/>
<dbReference type="OrthoDB" id="9802055at2"/>
<evidence type="ECO:0000256" key="2">
    <source>
        <dbReference type="ARBA" id="ARBA00022438"/>
    </source>
</evidence>
<dbReference type="PRINTS" id="PR00599">
    <property type="entry name" value="MAPEPTIDASE"/>
</dbReference>
<dbReference type="PANTHER" id="PTHR43330:SF27">
    <property type="entry name" value="METHIONINE AMINOPEPTIDASE"/>
    <property type="match status" value="1"/>
</dbReference>
<evidence type="ECO:0000256" key="5">
    <source>
        <dbReference type="ARBA" id="ARBA00022801"/>
    </source>
</evidence>
<feature type="binding site" evidence="6">
    <location>
        <position position="112"/>
    </location>
    <ligand>
        <name>a divalent metal cation</name>
        <dbReference type="ChEBI" id="CHEBI:60240"/>
        <label>2</label>
        <note>catalytic</note>
    </ligand>
</feature>
<dbReference type="AlphaFoldDB" id="A0A432MGA4"/>
<keyword evidence="5 6" id="KW-0378">Hydrolase</keyword>
<keyword evidence="2 6" id="KW-0031">Aminopeptidase</keyword>
<dbReference type="InterPro" id="IPR002467">
    <property type="entry name" value="Pept_M24A_MAP1"/>
</dbReference>
<keyword evidence="10" id="KW-1185">Reference proteome</keyword>
<dbReference type="PROSITE" id="PS00680">
    <property type="entry name" value="MAP_1"/>
    <property type="match status" value="1"/>
</dbReference>
<dbReference type="InterPro" id="IPR001714">
    <property type="entry name" value="Pept_M24_MAP"/>
</dbReference>
<dbReference type="Pfam" id="PF00557">
    <property type="entry name" value="Peptidase_M24"/>
    <property type="match status" value="1"/>
</dbReference>
<comment type="catalytic activity">
    <reaction evidence="6 7">
        <text>Release of N-terminal amino acids, preferentially methionine, from peptides and arylamides.</text>
        <dbReference type="EC" id="3.4.11.18"/>
    </reaction>
</comment>
<evidence type="ECO:0000313" key="10">
    <source>
        <dbReference type="Proteomes" id="UP000280296"/>
    </source>
</evidence>
<evidence type="ECO:0000256" key="1">
    <source>
        <dbReference type="ARBA" id="ARBA00002521"/>
    </source>
</evidence>
<accession>A0A432MGA4</accession>
<comment type="cofactor">
    <cofactor evidence="6">
        <name>Co(2+)</name>
        <dbReference type="ChEBI" id="CHEBI:48828"/>
    </cofactor>
    <cofactor evidence="6">
        <name>Zn(2+)</name>
        <dbReference type="ChEBI" id="CHEBI:29105"/>
    </cofactor>
    <cofactor evidence="6">
        <name>Mn(2+)</name>
        <dbReference type="ChEBI" id="CHEBI:29035"/>
    </cofactor>
    <cofactor evidence="6">
        <name>Fe(2+)</name>
        <dbReference type="ChEBI" id="CHEBI:29033"/>
    </cofactor>
    <text evidence="6">Binds 2 divalent metal cations per subunit. Has a high-affinity and a low affinity metal-binding site. The true nature of the physiological cofactor is under debate. The enzyme is active with cobalt, zinc, manganese or divalent iron ions. Most likely, methionine aminopeptidases function as mononuclear Fe(2+)-metalloproteases under physiological conditions, and the catalytically relevant metal-binding site has been assigned to the histidine-containing high-affinity site.</text>
</comment>
<sequence>MIKLKSPREIGLMREAGKVVAEALARVRELAVPGATTAELNDAVAEIFRRHDATPLFLNYPSPTKGVRPFPAVICASVNDAVVHGIPNRRPLQEGDIISIDTGCRLNGWCGDSAITLAIGAVSEEHRKLLQVTQETLDLSIRAMGRCQYWSEVAGLMERYVKSQGMHVIEKFVGHGIGRDMHEEPQVPNFVSKALRRNDIRLEPGIVLAIEPMVALGTKHVKALADGWTIVTKDNRAAAHFEHTVAMTPDGPRILTLPPDQD</sequence>
<feature type="binding site" evidence="6">
    <location>
        <position position="175"/>
    </location>
    <ligand>
        <name>a divalent metal cation</name>
        <dbReference type="ChEBI" id="CHEBI:60240"/>
        <label>2</label>
        <note>catalytic</note>
    </ligand>
</feature>
<gene>
    <name evidence="6 9" type="primary">map</name>
    <name evidence="9" type="ORF">TsocGM_18650</name>
</gene>
<feature type="binding site" evidence="6">
    <location>
        <position position="242"/>
    </location>
    <ligand>
        <name>a divalent metal cation</name>
        <dbReference type="ChEBI" id="CHEBI:60240"/>
        <label>2</label>
        <note>catalytic</note>
    </ligand>
</feature>
<evidence type="ECO:0000256" key="6">
    <source>
        <dbReference type="HAMAP-Rule" id="MF_01974"/>
    </source>
</evidence>
<dbReference type="EMBL" id="RYZH01000040">
    <property type="protein sequence ID" value="RUL85418.1"/>
    <property type="molecule type" value="Genomic_DNA"/>
</dbReference>
<dbReference type="NCBIfam" id="TIGR00500">
    <property type="entry name" value="met_pdase_I"/>
    <property type="match status" value="1"/>
</dbReference>
<dbReference type="SUPFAM" id="SSF55920">
    <property type="entry name" value="Creatinase/aminopeptidase"/>
    <property type="match status" value="1"/>
</dbReference>
<comment type="caution">
    <text evidence="9">The sequence shown here is derived from an EMBL/GenBank/DDBJ whole genome shotgun (WGS) entry which is preliminary data.</text>
</comment>
<protein>
    <recommendedName>
        <fullName evidence="6 7">Methionine aminopeptidase</fullName>
        <shortName evidence="6">MAP</shortName>
        <shortName evidence="6">MetAP</shortName>
        <ecNumber evidence="6 7">3.4.11.18</ecNumber>
    </recommendedName>
    <alternativeName>
        <fullName evidence="6">Peptidase M</fullName>
    </alternativeName>
</protein>
<keyword evidence="4 6" id="KW-0479">Metal-binding</keyword>
<dbReference type="GO" id="GO:0005829">
    <property type="term" value="C:cytosol"/>
    <property type="evidence" value="ECO:0007669"/>
    <property type="project" value="TreeGrafter"/>
</dbReference>
<dbReference type="HAMAP" id="MF_01974">
    <property type="entry name" value="MetAP_1"/>
    <property type="match status" value="1"/>
</dbReference>
<reference evidence="9 10" key="1">
    <citation type="submission" date="2018-12" db="EMBL/GenBank/DDBJ databases">
        <authorList>
            <person name="Toschakov S.V."/>
        </authorList>
    </citation>
    <scope>NUCLEOTIDE SEQUENCE [LARGE SCALE GENOMIC DNA]</scope>
    <source>
        <strain evidence="9 10">GM2012</strain>
    </source>
</reference>
<dbReference type="InterPro" id="IPR036005">
    <property type="entry name" value="Creatinase/aminopeptidase-like"/>
</dbReference>
<keyword evidence="3 6" id="KW-0645">Protease</keyword>
<comment type="subunit">
    <text evidence="6">Monomer.</text>
</comment>
<feature type="binding site" evidence="6">
    <location>
        <position position="112"/>
    </location>
    <ligand>
        <name>a divalent metal cation</name>
        <dbReference type="ChEBI" id="CHEBI:60240"/>
        <label>1</label>
    </ligand>
</feature>
<organism evidence="9 10">
    <name type="scientific">Tautonia sociabilis</name>
    <dbReference type="NCBI Taxonomy" id="2080755"/>
    <lineage>
        <taxon>Bacteria</taxon>
        <taxon>Pseudomonadati</taxon>
        <taxon>Planctomycetota</taxon>
        <taxon>Planctomycetia</taxon>
        <taxon>Isosphaerales</taxon>
        <taxon>Isosphaeraceae</taxon>
        <taxon>Tautonia</taxon>
    </lineage>
</organism>
<feature type="binding site" evidence="6">
    <location>
        <position position="182"/>
    </location>
    <ligand>
        <name>substrate</name>
    </ligand>
</feature>
<dbReference type="GO" id="GO:0006508">
    <property type="term" value="P:proteolysis"/>
    <property type="evidence" value="ECO:0007669"/>
    <property type="project" value="UniProtKB-KW"/>
</dbReference>
<evidence type="ECO:0000259" key="8">
    <source>
        <dbReference type="Pfam" id="PF00557"/>
    </source>
</evidence>
<dbReference type="GO" id="GO:0004239">
    <property type="term" value="F:initiator methionyl aminopeptidase activity"/>
    <property type="evidence" value="ECO:0007669"/>
    <property type="project" value="UniProtKB-UniRule"/>
</dbReference>
<dbReference type="CDD" id="cd01086">
    <property type="entry name" value="MetAP1"/>
    <property type="match status" value="1"/>
</dbReference>
<feature type="binding site" evidence="6">
    <location>
        <position position="242"/>
    </location>
    <ligand>
        <name>a divalent metal cation</name>
        <dbReference type="ChEBI" id="CHEBI:60240"/>
        <label>1</label>
    </ligand>
</feature>
<dbReference type="Proteomes" id="UP000280296">
    <property type="component" value="Unassembled WGS sequence"/>
</dbReference>
<proteinExistence type="inferred from homology"/>
<feature type="binding site" evidence="6">
    <location>
        <position position="84"/>
    </location>
    <ligand>
        <name>substrate</name>
    </ligand>
</feature>
<feature type="domain" description="Peptidase M24" evidence="8">
    <location>
        <begin position="12"/>
        <end position="248"/>
    </location>
</feature>
<feature type="binding site" evidence="6">
    <location>
        <position position="211"/>
    </location>
    <ligand>
        <name>a divalent metal cation</name>
        <dbReference type="ChEBI" id="CHEBI:60240"/>
        <label>2</label>
        <note>catalytic</note>
    </ligand>
</feature>
<dbReference type="Gene3D" id="3.90.230.10">
    <property type="entry name" value="Creatinase/methionine aminopeptidase superfamily"/>
    <property type="match status" value="1"/>
</dbReference>
<dbReference type="InterPro" id="IPR000994">
    <property type="entry name" value="Pept_M24"/>
</dbReference>
<comment type="similarity">
    <text evidence="6">Belongs to the peptidase M24A family. Methionine aminopeptidase type 1 subfamily.</text>
</comment>
<feature type="binding site" evidence="6">
    <location>
        <position position="101"/>
    </location>
    <ligand>
        <name>a divalent metal cation</name>
        <dbReference type="ChEBI" id="CHEBI:60240"/>
        <label>1</label>
    </ligand>
</feature>
<comment type="function">
    <text evidence="1 6">Removes the N-terminal methionine from nascent proteins. The N-terminal methionine is often cleaved when the second residue in the primary sequence is small and uncharged (Met-Ala-, Cys, Gly, Pro, Ser, Thr, or Val). Requires deformylation of the N(alpha)-formylated initiator methionine before it can be hydrolyzed.</text>
</comment>
<evidence type="ECO:0000256" key="7">
    <source>
        <dbReference type="RuleBase" id="RU003653"/>
    </source>
</evidence>
<name>A0A432MGA4_9BACT</name>